<dbReference type="EMBL" id="JAFCJH010000013">
    <property type="protein sequence ID" value="MBR0796709.1"/>
    <property type="molecule type" value="Genomic_DNA"/>
</dbReference>
<evidence type="ECO:0008006" key="4">
    <source>
        <dbReference type="Google" id="ProtNLM"/>
    </source>
</evidence>
<keyword evidence="1" id="KW-0732">Signal</keyword>
<reference evidence="3" key="1">
    <citation type="journal article" date="2021" name="ISME J.">
        <title>Evolutionary origin and ecological implication of a unique nif island in free-living Bradyrhizobium lineages.</title>
        <authorList>
            <person name="Tao J."/>
        </authorList>
    </citation>
    <scope>NUCLEOTIDE SEQUENCE [LARGE SCALE GENOMIC DNA]</scope>
    <source>
        <strain evidence="3">SZCCT0434</strain>
    </source>
</reference>
<comment type="caution">
    <text evidence="2">The sequence shown here is derived from an EMBL/GenBank/DDBJ whole genome shotgun (WGS) entry which is preliminary data.</text>
</comment>
<evidence type="ECO:0000256" key="1">
    <source>
        <dbReference type="SAM" id="SignalP"/>
    </source>
</evidence>
<dbReference type="Proteomes" id="UP001315278">
    <property type="component" value="Unassembled WGS sequence"/>
</dbReference>
<sequence length="89" mass="9634">MPRNRNVLHLVHRALFGALALMVATLPAAAQQAQAVSHERDIVDLRVGQRVLVDDGTCPAGKIKQVTGSQLNQTGVVRTITCVPRLSRK</sequence>
<dbReference type="InterPro" id="IPR046565">
    <property type="entry name" value="DUF6719"/>
</dbReference>
<keyword evidence="3" id="KW-1185">Reference proteome</keyword>
<evidence type="ECO:0000313" key="3">
    <source>
        <dbReference type="Proteomes" id="UP001315278"/>
    </source>
</evidence>
<feature type="signal peptide" evidence="1">
    <location>
        <begin position="1"/>
        <end position="30"/>
    </location>
</feature>
<gene>
    <name evidence="2" type="ORF">JQ615_15040</name>
</gene>
<name>A0ABS5FIT9_9BRAD</name>
<proteinExistence type="predicted"/>
<evidence type="ECO:0000313" key="2">
    <source>
        <dbReference type="EMBL" id="MBR0796709.1"/>
    </source>
</evidence>
<dbReference type="RefSeq" id="WP_212396112.1">
    <property type="nucleotide sequence ID" value="NZ_JAFCJH010000013.1"/>
</dbReference>
<organism evidence="2 3">
    <name type="scientific">Bradyrhizobium jicamae</name>
    <dbReference type="NCBI Taxonomy" id="280332"/>
    <lineage>
        <taxon>Bacteria</taxon>
        <taxon>Pseudomonadati</taxon>
        <taxon>Pseudomonadota</taxon>
        <taxon>Alphaproteobacteria</taxon>
        <taxon>Hyphomicrobiales</taxon>
        <taxon>Nitrobacteraceae</taxon>
        <taxon>Bradyrhizobium</taxon>
    </lineage>
</organism>
<dbReference type="Pfam" id="PF20477">
    <property type="entry name" value="DUF6719"/>
    <property type="match status" value="1"/>
</dbReference>
<accession>A0ABS5FIT9</accession>
<protein>
    <recommendedName>
        <fullName evidence="4">Secreted protein</fullName>
    </recommendedName>
</protein>
<feature type="chain" id="PRO_5045880235" description="Secreted protein" evidence="1">
    <location>
        <begin position="31"/>
        <end position="89"/>
    </location>
</feature>